<proteinExistence type="predicted"/>
<dbReference type="InterPro" id="IPR023220">
    <property type="entry name" value="T4SS_VirB5-domain"/>
</dbReference>
<feature type="signal peptide" evidence="2">
    <location>
        <begin position="1"/>
        <end position="40"/>
    </location>
</feature>
<feature type="chain" id="PRO_5003039840" evidence="2">
    <location>
        <begin position="41"/>
        <end position="232"/>
    </location>
</feature>
<evidence type="ECO:0000313" key="3">
    <source>
        <dbReference type="EMBL" id="EFC89919.1"/>
    </source>
</evidence>
<dbReference type="AlphaFoldDB" id="D2ZSY6"/>
<sequence length="232" mass="25781">MRLYFIFARRRFMKSKFRQSAAAAVLSAVLALGTTVPAVAGGIPTYDGAAVAQAIKQGVQMKQQIDNQLDQIKQLKEQVKALTGSRNLGQIAKNDLLNQVPDEWKGIYRDMKDKNYKSLTDKSAYKTDGHRQSLVDTYNHAYEAIVNTQTRVKELNDLMRQINLTQDAKAAADLQNRIAITQGQIANSQVALDLADRLAKQEEKIRAAQQQNIISCQITAKSKADRKACGTI</sequence>
<dbReference type="STRING" id="546266.NEIMUCOT_03719"/>
<dbReference type="Gene3D" id="1.20.58.430">
    <property type="entry name" value="Type IV secretion system, VirB5-domain"/>
    <property type="match status" value="1"/>
</dbReference>
<reference evidence="3 4" key="1">
    <citation type="submission" date="2009-10" db="EMBL/GenBank/DDBJ databases">
        <authorList>
            <person name="Weinstock G."/>
            <person name="Sodergren E."/>
            <person name="Clifton S."/>
            <person name="Fulton L."/>
            <person name="Fulton B."/>
            <person name="Courtney L."/>
            <person name="Fronick C."/>
            <person name="Harrison M."/>
            <person name="Strong C."/>
            <person name="Farmer C."/>
            <person name="Delahaunty K."/>
            <person name="Markovic C."/>
            <person name="Hall O."/>
            <person name="Minx P."/>
            <person name="Tomlinson C."/>
            <person name="Mitreva M."/>
            <person name="Nelson J."/>
            <person name="Hou S."/>
            <person name="Wollam A."/>
            <person name="Pepin K.H."/>
            <person name="Johnson M."/>
            <person name="Bhonagiri V."/>
            <person name="Nash W.E."/>
            <person name="Warren W."/>
            <person name="Chinwalla A."/>
            <person name="Mardis E.R."/>
            <person name="Wilson R.K."/>
        </authorList>
    </citation>
    <scope>NUCLEOTIDE SEQUENCE [LARGE SCALE GENOMIC DNA]</scope>
    <source>
        <strain evidence="4">ATCC 25996 / DSM 4631 / NCTC 10774 / M26</strain>
    </source>
</reference>
<keyword evidence="2" id="KW-0732">Signal</keyword>
<evidence type="ECO:0000313" key="4">
    <source>
        <dbReference type="Proteomes" id="UP000003344"/>
    </source>
</evidence>
<accession>D2ZSY6</accession>
<keyword evidence="1" id="KW-0175">Coiled coil</keyword>
<gene>
    <name evidence="3" type="ORF">NEIMUCOT_03719</name>
</gene>
<organism evidence="3 4">
    <name type="scientific">Neisseria mucosa (strain ATCC 25996 / DSM 4631 / NCTC 10774 / M26)</name>
    <dbReference type="NCBI Taxonomy" id="546266"/>
    <lineage>
        <taxon>Bacteria</taxon>
        <taxon>Pseudomonadati</taxon>
        <taxon>Pseudomonadota</taxon>
        <taxon>Betaproteobacteria</taxon>
        <taxon>Neisseriales</taxon>
        <taxon>Neisseriaceae</taxon>
        <taxon>Neisseria</taxon>
    </lineage>
</organism>
<protein>
    <submittedName>
        <fullName evidence="3">Putative P-type conjugative transfer protein TrbJ</fullName>
    </submittedName>
</protein>
<evidence type="ECO:0000256" key="2">
    <source>
        <dbReference type="SAM" id="SignalP"/>
    </source>
</evidence>
<dbReference type="EMBL" id="ACDX02000001">
    <property type="protein sequence ID" value="EFC89919.1"/>
    <property type="molecule type" value="Genomic_DNA"/>
</dbReference>
<dbReference type="CDD" id="cd14262">
    <property type="entry name" value="VirB5_like"/>
    <property type="match status" value="1"/>
</dbReference>
<comment type="caution">
    <text evidence="3">The sequence shown here is derived from an EMBL/GenBank/DDBJ whole genome shotgun (WGS) entry which is preliminary data.</text>
</comment>
<dbReference type="InterPro" id="IPR014158">
    <property type="entry name" value="T4SS_VirB5"/>
</dbReference>
<dbReference type="eggNOG" id="COG5314">
    <property type="taxonomic scope" value="Bacteria"/>
</dbReference>
<dbReference type="SUPFAM" id="SSF101082">
    <property type="entry name" value="Typo IV secretion system protein TraC"/>
    <property type="match status" value="1"/>
</dbReference>
<evidence type="ECO:0000256" key="1">
    <source>
        <dbReference type="SAM" id="Coils"/>
    </source>
</evidence>
<feature type="coiled-coil region" evidence="1">
    <location>
        <begin position="58"/>
        <end position="85"/>
    </location>
</feature>
<dbReference type="Proteomes" id="UP000003344">
    <property type="component" value="Unassembled WGS sequence"/>
</dbReference>
<dbReference type="Pfam" id="PF07996">
    <property type="entry name" value="T4SS"/>
    <property type="match status" value="1"/>
</dbReference>
<name>D2ZSY6_NEIM2</name>